<comment type="caution">
    <text evidence="8">The sequence shown here is derived from an EMBL/GenBank/DDBJ whole genome shotgun (WGS) entry which is preliminary data.</text>
</comment>
<dbReference type="PANTHER" id="PTHR21716">
    <property type="entry name" value="TRANSMEMBRANE PROTEIN"/>
    <property type="match status" value="1"/>
</dbReference>
<feature type="transmembrane region" description="Helical" evidence="7">
    <location>
        <begin position="244"/>
        <end position="267"/>
    </location>
</feature>
<proteinExistence type="inferred from homology"/>
<dbReference type="EMBL" id="ANHY01000016">
    <property type="protein sequence ID" value="EKV28406.1"/>
    <property type="molecule type" value="Genomic_DNA"/>
</dbReference>
<feature type="transmembrane region" description="Helical" evidence="7">
    <location>
        <begin position="344"/>
        <end position="375"/>
    </location>
</feature>
<comment type="similarity">
    <text evidence="2">Belongs to the autoinducer-2 exporter (AI-2E) (TC 2.A.86) family.</text>
</comment>
<comment type="subcellular location">
    <subcellularLocation>
        <location evidence="1">Membrane</location>
        <topology evidence="1">Multi-pass membrane protein</topology>
    </subcellularLocation>
</comment>
<evidence type="ECO:0000256" key="7">
    <source>
        <dbReference type="SAM" id="Phobius"/>
    </source>
</evidence>
<name>K9HIG1_9PROT</name>
<dbReference type="eggNOG" id="COG0628">
    <property type="taxonomic scope" value="Bacteria"/>
</dbReference>
<feature type="transmembrane region" description="Helical" evidence="7">
    <location>
        <begin position="74"/>
        <end position="91"/>
    </location>
</feature>
<evidence type="ECO:0000256" key="5">
    <source>
        <dbReference type="ARBA" id="ARBA00023136"/>
    </source>
</evidence>
<evidence type="ECO:0000313" key="9">
    <source>
        <dbReference type="Proteomes" id="UP000009881"/>
    </source>
</evidence>
<dbReference type="OrthoDB" id="5792512at2"/>
<dbReference type="AlphaFoldDB" id="K9HIG1"/>
<evidence type="ECO:0000313" key="8">
    <source>
        <dbReference type="EMBL" id="EKV28406.1"/>
    </source>
</evidence>
<organism evidence="8 9">
    <name type="scientific">Caenispirillum salinarum AK4</name>
    <dbReference type="NCBI Taxonomy" id="1238182"/>
    <lineage>
        <taxon>Bacteria</taxon>
        <taxon>Pseudomonadati</taxon>
        <taxon>Pseudomonadota</taxon>
        <taxon>Alphaproteobacteria</taxon>
        <taxon>Rhodospirillales</taxon>
        <taxon>Novispirillaceae</taxon>
        <taxon>Caenispirillum</taxon>
    </lineage>
</organism>
<sequence>MSTPSRQRAAEESEGASPYSADEAPANPAVSAAAEQINEDASPAAKHRRRLRLVIAPTVLALLVVVVWLLGTTLLPFIVAGLLAVLLSPVVERMTRWKLMPRAVAAVLVTAGVVLLIAGIMAAITPMLVREVTNLTQQLPDILSQVYWWVRLRVGDTVDLPTQEDLRQRVADMVMPVGTYIDSALSYGLSLFSTLLLVFITPFLTAYLLADWPRVLRRSDSLLPRRSAPTIRSMMNDMRVQLGAYIRGQLLIVLWQGVLHAAGLMLIGLNFGLIIGILTGLGALVPVIGNLTMFSIALIVAVIQFETIGPVLGVIGIYALSQLLETTVLTPWLVGERVRLHPVWVIFALLIGGSLFGLVGALLAMPVAAVLRVLFGYTAERYRSSKLYEEL</sequence>
<dbReference type="GO" id="GO:0055085">
    <property type="term" value="P:transmembrane transport"/>
    <property type="evidence" value="ECO:0007669"/>
    <property type="project" value="TreeGrafter"/>
</dbReference>
<evidence type="ECO:0000256" key="6">
    <source>
        <dbReference type="SAM" id="MobiDB-lite"/>
    </source>
</evidence>
<keyword evidence="4 7" id="KW-1133">Transmembrane helix</keyword>
<evidence type="ECO:0000256" key="3">
    <source>
        <dbReference type="ARBA" id="ARBA00022692"/>
    </source>
</evidence>
<feature type="transmembrane region" description="Helical" evidence="7">
    <location>
        <begin position="184"/>
        <end position="209"/>
    </location>
</feature>
<dbReference type="InterPro" id="IPR002549">
    <property type="entry name" value="AI-2E-like"/>
</dbReference>
<dbReference type="STRING" id="1238182.C882_0980"/>
<evidence type="ECO:0000256" key="1">
    <source>
        <dbReference type="ARBA" id="ARBA00004141"/>
    </source>
</evidence>
<dbReference type="GO" id="GO:0016020">
    <property type="term" value="C:membrane"/>
    <property type="evidence" value="ECO:0007669"/>
    <property type="project" value="UniProtKB-SubCell"/>
</dbReference>
<dbReference type="RefSeq" id="WP_009541636.1">
    <property type="nucleotide sequence ID" value="NZ_ANHY01000016.1"/>
</dbReference>
<evidence type="ECO:0000256" key="4">
    <source>
        <dbReference type="ARBA" id="ARBA00022989"/>
    </source>
</evidence>
<feature type="region of interest" description="Disordered" evidence="6">
    <location>
        <begin position="1"/>
        <end position="29"/>
    </location>
</feature>
<keyword evidence="9" id="KW-1185">Reference proteome</keyword>
<gene>
    <name evidence="8" type="ORF">C882_0980</name>
</gene>
<dbReference type="Proteomes" id="UP000009881">
    <property type="component" value="Unassembled WGS sequence"/>
</dbReference>
<dbReference type="Pfam" id="PF01594">
    <property type="entry name" value="AI-2E_transport"/>
    <property type="match status" value="1"/>
</dbReference>
<dbReference type="PATRIC" id="fig|1238182.3.peg.3194"/>
<dbReference type="PANTHER" id="PTHR21716:SF64">
    <property type="entry name" value="AI-2 TRANSPORT PROTEIN TQSA"/>
    <property type="match status" value="1"/>
</dbReference>
<accession>K9HIG1</accession>
<keyword evidence="5 7" id="KW-0472">Membrane</keyword>
<evidence type="ECO:0000256" key="2">
    <source>
        <dbReference type="ARBA" id="ARBA00009773"/>
    </source>
</evidence>
<reference evidence="8 9" key="1">
    <citation type="journal article" date="2013" name="Genome Announc.">
        <title>Draft Genome Sequence of an Alphaproteobacterium, Caenispirillum salinarum AK4(T), Isolated from a Solar Saltern.</title>
        <authorList>
            <person name="Khatri I."/>
            <person name="Singh A."/>
            <person name="Korpole S."/>
            <person name="Pinnaka A.K."/>
            <person name="Subramanian S."/>
        </authorList>
    </citation>
    <scope>NUCLEOTIDE SEQUENCE [LARGE SCALE GENOMIC DNA]</scope>
    <source>
        <strain evidence="8 9">AK4</strain>
    </source>
</reference>
<feature type="transmembrane region" description="Helical" evidence="7">
    <location>
        <begin position="51"/>
        <end position="68"/>
    </location>
</feature>
<protein>
    <submittedName>
        <fullName evidence="8">Permease, putative</fullName>
    </submittedName>
</protein>
<feature type="transmembrane region" description="Helical" evidence="7">
    <location>
        <begin position="273"/>
        <end position="300"/>
    </location>
</feature>
<feature type="transmembrane region" description="Helical" evidence="7">
    <location>
        <begin position="103"/>
        <end position="124"/>
    </location>
</feature>
<keyword evidence="3 7" id="KW-0812">Transmembrane</keyword>
<feature type="transmembrane region" description="Helical" evidence="7">
    <location>
        <begin position="307"/>
        <end position="324"/>
    </location>
</feature>